<reference evidence="9 10" key="1">
    <citation type="journal article" date="2023" name="Sci. Data">
        <title>Genome assembly of the Korean intertidal mud-creeper Batillaria attramentaria.</title>
        <authorList>
            <person name="Patra A.K."/>
            <person name="Ho P.T."/>
            <person name="Jun S."/>
            <person name="Lee S.J."/>
            <person name="Kim Y."/>
            <person name="Won Y.J."/>
        </authorList>
    </citation>
    <scope>NUCLEOTIDE SEQUENCE [LARGE SCALE GENOMIC DNA]</scope>
    <source>
        <strain evidence="9">Wonlab-2016</strain>
    </source>
</reference>
<evidence type="ECO:0000256" key="3">
    <source>
        <dbReference type="ARBA" id="ARBA00022801"/>
    </source>
</evidence>
<feature type="domain" description="PARG helical" evidence="8">
    <location>
        <begin position="213"/>
        <end position="333"/>
    </location>
</feature>
<keyword evidence="10" id="KW-1185">Reference proteome</keyword>
<dbReference type="PANTHER" id="PTHR12837">
    <property type="entry name" value="POLY ADP-RIBOSE GLYCOHYDROLASE"/>
    <property type="match status" value="1"/>
</dbReference>
<evidence type="ECO:0000256" key="5">
    <source>
        <dbReference type="PIRSR" id="PIRSR607724-2"/>
    </source>
</evidence>
<name>A0ABD0LH77_9CAEN</name>
<evidence type="ECO:0000256" key="6">
    <source>
        <dbReference type="SAM" id="MobiDB-lite"/>
    </source>
</evidence>
<sequence length="637" mass="72316">MTVLKAAMSAIILQRGGGSGVDPAPSTSAAGDGAAPGTQPYSMSPELFPDSEPLNDSQDSPVEEDDADIPNKKPENWEPTKPWKGKPLDKLNKTPDCQPKDQVPKLEQNENHTVCVQTPFKWMPDALPVPFPSQYRDVWDNNHVRMPCSNQNEYPVEAAAGPTVERRWDMIQKALKADIRGPFELEEAILSYNQRYANKWNFSALHHFLTKFLTKEEREDFFSCTLPEMVRLALKLRLLCTKPIPLLRKDKAHKLTLSQQQIACLLANAFFCTFPRRNSRSRTAEYSSYPDINFNSLFQGQPNQRKIQKLKCIIHYFNRVLHEMPSGLVTFSRQVLNHKRHWETEMDLLKDLHVSSAGTIEDDGKGMLQVDFANKYLGGGVLGHGCVQEEIRFVICPELIVSRLFTEVLADNESLVMTGCEQYSEYTGYADSFEWARNHVDETPRDPWGRRCTEVVAIDALVFRNDYNRQFKRQSVVRELNKAYCGFMSNTKEANKPAVCTGNWGCGAFGGDKELKSMIQLMAASVAKRDVCYFTFDDTRLVEKLHGIHAYLQREEKTIGDIMGMIDRYNTQVVGHSHRRPSVGLFDYIHEQWEGEPLQTSGHSDFSYPQGFDDDSNEASGWGSNNQGSPDYRANTP</sequence>
<dbReference type="EMBL" id="JACVVK020000050">
    <property type="protein sequence ID" value="KAK7498583.1"/>
    <property type="molecule type" value="Genomic_DNA"/>
</dbReference>
<protein>
    <recommendedName>
        <fullName evidence="2">poly(ADP-ribose) glycohydrolase</fullName>
        <ecNumber evidence="2">3.2.1.143</ecNumber>
    </recommendedName>
</protein>
<dbReference type="InterPro" id="IPR048362">
    <property type="entry name" value="PARG_helical"/>
</dbReference>
<dbReference type="PANTHER" id="PTHR12837:SF15">
    <property type="entry name" value="POLY(ADP-RIBOSE) GLYCOHYDROLASE"/>
    <property type="match status" value="1"/>
</dbReference>
<feature type="region of interest" description="Disordered" evidence="6">
    <location>
        <begin position="15"/>
        <end position="109"/>
    </location>
</feature>
<feature type="binding site" evidence="5">
    <location>
        <position position="388"/>
    </location>
    <ligand>
        <name>substrate</name>
    </ligand>
</feature>
<feature type="binding site" evidence="5">
    <location>
        <position position="429"/>
    </location>
    <ligand>
        <name>substrate</name>
    </ligand>
</feature>
<feature type="active site" evidence="4">
    <location>
        <position position="389"/>
    </location>
</feature>
<feature type="active site" evidence="4">
    <location>
        <position position="390"/>
    </location>
</feature>
<evidence type="ECO:0000313" key="9">
    <source>
        <dbReference type="EMBL" id="KAK7498583.1"/>
    </source>
</evidence>
<evidence type="ECO:0000256" key="1">
    <source>
        <dbReference type="ARBA" id="ARBA00009545"/>
    </source>
</evidence>
<accession>A0ABD0LH77</accession>
<feature type="domain" description="PARG catalytic Macro" evidence="7">
    <location>
        <begin position="341"/>
        <end position="541"/>
    </location>
</feature>
<evidence type="ECO:0000259" key="8">
    <source>
        <dbReference type="Pfam" id="PF20811"/>
    </source>
</evidence>
<feature type="compositionally biased region" description="Basic and acidic residues" evidence="6">
    <location>
        <begin position="69"/>
        <end position="78"/>
    </location>
</feature>
<gene>
    <name evidence="9" type="ORF">BaRGS_00010243</name>
</gene>
<keyword evidence="3" id="KW-0378">Hydrolase</keyword>
<dbReference type="Proteomes" id="UP001519460">
    <property type="component" value="Unassembled WGS sequence"/>
</dbReference>
<proteinExistence type="inferred from homology"/>
<dbReference type="EC" id="3.2.1.143" evidence="2"/>
<dbReference type="InterPro" id="IPR007724">
    <property type="entry name" value="Poly_GlycHdrlase"/>
</dbReference>
<organism evidence="9 10">
    <name type="scientific">Batillaria attramentaria</name>
    <dbReference type="NCBI Taxonomy" id="370345"/>
    <lineage>
        <taxon>Eukaryota</taxon>
        <taxon>Metazoa</taxon>
        <taxon>Spiralia</taxon>
        <taxon>Lophotrochozoa</taxon>
        <taxon>Mollusca</taxon>
        <taxon>Gastropoda</taxon>
        <taxon>Caenogastropoda</taxon>
        <taxon>Sorbeoconcha</taxon>
        <taxon>Cerithioidea</taxon>
        <taxon>Batillariidae</taxon>
        <taxon>Batillaria</taxon>
    </lineage>
</organism>
<feature type="active site" evidence="4">
    <location>
        <position position="371"/>
    </location>
</feature>
<dbReference type="Pfam" id="PF20811">
    <property type="entry name" value="PARG_cat_N"/>
    <property type="match status" value="1"/>
</dbReference>
<evidence type="ECO:0000259" key="7">
    <source>
        <dbReference type="Pfam" id="PF05028"/>
    </source>
</evidence>
<comment type="caution">
    <text evidence="9">The sequence shown here is derived from an EMBL/GenBank/DDBJ whole genome shotgun (WGS) entry which is preliminary data.</text>
</comment>
<feature type="region of interest" description="Disordered" evidence="6">
    <location>
        <begin position="599"/>
        <end position="637"/>
    </location>
</feature>
<feature type="binding site" evidence="5">
    <location>
        <position position="374"/>
    </location>
    <ligand>
        <name>substrate</name>
    </ligand>
</feature>
<comment type="similarity">
    <text evidence="1">Belongs to the poly(ADP-ribose) glycohydrolase family.</text>
</comment>
<feature type="compositionally biased region" description="Polar residues" evidence="6">
    <location>
        <begin position="618"/>
        <end position="637"/>
    </location>
</feature>
<dbReference type="AlphaFoldDB" id="A0ABD0LH77"/>
<feature type="compositionally biased region" description="Basic and acidic residues" evidence="6">
    <location>
        <begin position="86"/>
        <end position="109"/>
    </location>
</feature>
<evidence type="ECO:0000313" key="10">
    <source>
        <dbReference type="Proteomes" id="UP001519460"/>
    </source>
</evidence>
<dbReference type="GO" id="GO:0004649">
    <property type="term" value="F:poly(ADP-ribose) glycohydrolase activity"/>
    <property type="evidence" value="ECO:0007669"/>
    <property type="project" value="UniProtKB-EC"/>
</dbReference>
<dbReference type="Pfam" id="PF05028">
    <property type="entry name" value="PARG_cat_C"/>
    <property type="match status" value="1"/>
</dbReference>
<dbReference type="InterPro" id="IPR046372">
    <property type="entry name" value="PARG_cat_C"/>
</dbReference>
<evidence type="ECO:0000256" key="4">
    <source>
        <dbReference type="PIRSR" id="PIRSR607724-1"/>
    </source>
</evidence>
<evidence type="ECO:0000256" key="2">
    <source>
        <dbReference type="ARBA" id="ARBA00012255"/>
    </source>
</evidence>